<proteinExistence type="predicted"/>
<dbReference type="AlphaFoldDB" id="A0A934QPZ0"/>
<feature type="compositionally biased region" description="Basic and acidic residues" evidence="1">
    <location>
        <begin position="9"/>
        <end position="22"/>
    </location>
</feature>
<evidence type="ECO:0000256" key="1">
    <source>
        <dbReference type="SAM" id="MobiDB-lite"/>
    </source>
</evidence>
<dbReference type="Proteomes" id="UP000635245">
    <property type="component" value="Unassembled WGS sequence"/>
</dbReference>
<dbReference type="RefSeq" id="WP_200316888.1">
    <property type="nucleotide sequence ID" value="NZ_JAENJH010000002.1"/>
</dbReference>
<name>A0A934QPZ0_9PSEU</name>
<feature type="region of interest" description="Disordered" evidence="1">
    <location>
        <begin position="1"/>
        <end position="25"/>
    </location>
</feature>
<comment type="caution">
    <text evidence="2">The sequence shown here is derived from an EMBL/GenBank/DDBJ whole genome shotgun (WGS) entry which is preliminary data.</text>
</comment>
<sequence length="164" mass="17563">MRGHRHSRDKADEAAGNVEHESALTPKKARNAVKVAKVIIPAAVPVLAPIAVRAAGAARDAYDRYQAHRMGVSVDQLSEFTGKGGASLARIAGAAEGLTQLRRSPKVTDEDLTFVERSQGTLEQLAASVRAAEHMPSARRKAAHRAVAAELEHIESQLLHRLGI</sequence>
<dbReference type="EMBL" id="JAENJH010000002">
    <property type="protein sequence ID" value="MBK1784475.1"/>
    <property type="molecule type" value="Genomic_DNA"/>
</dbReference>
<evidence type="ECO:0000313" key="2">
    <source>
        <dbReference type="EMBL" id="MBK1784475.1"/>
    </source>
</evidence>
<reference evidence="2" key="1">
    <citation type="submission" date="2020-12" db="EMBL/GenBank/DDBJ databases">
        <title>Prauserella sp. ASG 168, a novel actinomycete isolated from cave rock.</title>
        <authorList>
            <person name="Suriyachadkun C."/>
        </authorList>
    </citation>
    <scope>NUCLEOTIDE SEQUENCE</scope>
    <source>
        <strain evidence="2">ASG 168</strain>
    </source>
</reference>
<accession>A0A934QPZ0</accession>
<dbReference type="InterPro" id="IPR045522">
    <property type="entry name" value="DUF6474"/>
</dbReference>
<keyword evidence="3" id="KW-1185">Reference proteome</keyword>
<evidence type="ECO:0000313" key="3">
    <source>
        <dbReference type="Proteomes" id="UP000635245"/>
    </source>
</evidence>
<gene>
    <name evidence="2" type="ORF">JHE00_09060</name>
</gene>
<dbReference type="Pfam" id="PF20079">
    <property type="entry name" value="DUF6474"/>
    <property type="match status" value="1"/>
</dbReference>
<organism evidence="2 3">
    <name type="scientific">Prauserella cavernicola</name>
    <dbReference type="NCBI Taxonomy" id="2800127"/>
    <lineage>
        <taxon>Bacteria</taxon>
        <taxon>Bacillati</taxon>
        <taxon>Actinomycetota</taxon>
        <taxon>Actinomycetes</taxon>
        <taxon>Pseudonocardiales</taxon>
        <taxon>Pseudonocardiaceae</taxon>
        <taxon>Prauserella</taxon>
    </lineage>
</organism>
<protein>
    <submittedName>
        <fullName evidence="2">Uncharacterized protein</fullName>
    </submittedName>
</protein>